<dbReference type="FunFam" id="2.60.40.10:FF:002465">
    <property type="entry name" value="Uncharacterized protein"/>
    <property type="match status" value="1"/>
</dbReference>
<evidence type="ECO:0000259" key="11">
    <source>
        <dbReference type="PROSITE" id="PS50089"/>
    </source>
</evidence>
<dbReference type="FunFam" id="2.120.10.30:FF:000151">
    <property type="entry name" value="Uncharacterized protein"/>
    <property type="match status" value="1"/>
</dbReference>
<accession>A0A6P5AJ99</accession>
<evidence type="ECO:0000259" key="12">
    <source>
        <dbReference type="PROSITE" id="PS50119"/>
    </source>
</evidence>
<keyword evidence="4" id="KW-0479">Metal-binding</keyword>
<dbReference type="PROSITE" id="PS50194">
    <property type="entry name" value="FILAMIN_REPEAT"/>
    <property type="match status" value="1"/>
</dbReference>
<sequence length="734" mass="81013">MASKKQESAEVDEKFLTCAICMLHFRDPRILPCLHTFCKQCLQEWATKQQPLECPTCHKRVSLSEQSVGRLMSNYYVNKLLDFAAVKKGAEPGVPCQVCEGKEGGSRVWCVQCAVLLCESCTNTHRKFPAMRGHQIVTKENLEASEGVPSNFQRKAFCPKHEQQVLSFYCEPCQTLVCVDCTVVDHRRSDQHNPVDIVAVAERKKQDLQELLLKVEPREKVVRATLSKVETEILELPTMAEAAIEKATEYFDELIALIQDRKEEVVKEIGSSLKRVGACLDTQKEAMEFELTGLIMASEFCKQALEHRSDVHVIEVEGQVRQRVEELLTTPTDLTARPSHVVFSEGTAVEELRDAVGQAGFVQVKVKVDASKCSLDIKPVVVECRNVSLFSTIDRNGRLCSVPKDDITALLTDPLGRAVPTQLQQKGKGLWEISYTPEVTGNHRLEVKVNGMSVAGSPYDVIVEIRDTPVLTIGGEGGGEVELSCPSDVAVDMDGNIAVLEAGNRRVQIVDSMTGQSLRCFLLDGEDSFGIDTDSSGQFLVTSENMFSAGKQAVFVYSKEGKLTRTVKPDCLQHATGVAVLKDGRMVVADNRQMSCLLLQHDGSHIRDIGKGQLQNPWFIAVDESRDLLFVTDTAAHKVFVFDLEGKLKFSFGKFGESDGEFNRPSGMTLDPAGSIIVADLNNRRLQEFRPDGTYLRTVAAVQAGSPAGIAMTPDGHIAVACFSGHCVELYRYM</sequence>
<dbReference type="OrthoDB" id="252722at2759"/>
<reference evidence="14" key="1">
    <citation type="submission" date="2025-08" db="UniProtKB">
        <authorList>
            <consortium name="RefSeq"/>
        </authorList>
    </citation>
    <scope>IDENTIFICATION</scope>
    <source>
        <tissue evidence="14">Gonad</tissue>
    </source>
</reference>
<dbReference type="InterPro" id="IPR000315">
    <property type="entry name" value="Znf_B-box"/>
</dbReference>
<dbReference type="PROSITE" id="PS50089">
    <property type="entry name" value="ZF_RING_2"/>
    <property type="match status" value="1"/>
</dbReference>
<feature type="repeat" description="Filamin" evidence="9">
    <location>
        <begin position="392"/>
        <end position="463"/>
    </location>
</feature>
<dbReference type="GO" id="GO:0061630">
    <property type="term" value="F:ubiquitin protein ligase activity"/>
    <property type="evidence" value="ECO:0007669"/>
    <property type="project" value="UniProtKB-EC"/>
</dbReference>
<evidence type="ECO:0000313" key="13">
    <source>
        <dbReference type="Proteomes" id="UP000515135"/>
    </source>
</evidence>
<evidence type="ECO:0000256" key="10">
    <source>
        <dbReference type="PROSITE-ProRule" id="PRU00504"/>
    </source>
</evidence>
<feature type="repeat" description="NHL" evidence="10">
    <location>
        <begin position="470"/>
        <end position="513"/>
    </location>
</feature>
<dbReference type="PROSITE" id="PS50119">
    <property type="entry name" value="ZF_BBOX"/>
    <property type="match status" value="2"/>
</dbReference>
<evidence type="ECO:0000256" key="3">
    <source>
        <dbReference type="ARBA" id="ARBA00012483"/>
    </source>
</evidence>
<dbReference type="Pfam" id="PF00097">
    <property type="entry name" value="zf-C3HC4"/>
    <property type="match status" value="1"/>
</dbReference>
<dbReference type="PANTHER" id="PTHR25462:SF229">
    <property type="entry name" value="TRANSCRIPTION INTERMEDIARY FACTOR 1-BETA"/>
    <property type="match status" value="1"/>
</dbReference>
<dbReference type="InterPro" id="IPR001841">
    <property type="entry name" value="Znf_RING"/>
</dbReference>
<feature type="domain" description="B box-type" evidence="12">
    <location>
        <begin position="153"/>
        <end position="197"/>
    </location>
</feature>
<dbReference type="PANTHER" id="PTHR25462">
    <property type="entry name" value="BONUS, ISOFORM C-RELATED"/>
    <property type="match status" value="1"/>
</dbReference>
<dbReference type="SUPFAM" id="SSF81296">
    <property type="entry name" value="E set domains"/>
    <property type="match status" value="1"/>
</dbReference>
<dbReference type="Gene3D" id="3.30.40.10">
    <property type="entry name" value="Zinc/RING finger domain, C3HC4 (zinc finger)"/>
    <property type="match status" value="1"/>
</dbReference>
<dbReference type="Gene3D" id="3.30.160.60">
    <property type="entry name" value="Classic Zinc Finger"/>
    <property type="match status" value="1"/>
</dbReference>
<organism evidence="13 14">
    <name type="scientific">Branchiostoma belcheri</name>
    <name type="common">Amphioxus</name>
    <dbReference type="NCBI Taxonomy" id="7741"/>
    <lineage>
        <taxon>Eukaryota</taxon>
        <taxon>Metazoa</taxon>
        <taxon>Chordata</taxon>
        <taxon>Cephalochordata</taxon>
        <taxon>Leptocardii</taxon>
        <taxon>Amphioxiformes</taxon>
        <taxon>Branchiostomatidae</taxon>
        <taxon>Branchiostoma</taxon>
    </lineage>
</organism>
<dbReference type="GO" id="GO:0006513">
    <property type="term" value="P:protein monoubiquitination"/>
    <property type="evidence" value="ECO:0007669"/>
    <property type="project" value="TreeGrafter"/>
</dbReference>
<dbReference type="Gene3D" id="2.40.10.500">
    <property type="match status" value="1"/>
</dbReference>
<feature type="domain" description="RING-type" evidence="11">
    <location>
        <begin position="18"/>
        <end position="58"/>
    </location>
</feature>
<dbReference type="Pfam" id="PF00643">
    <property type="entry name" value="zf-B_box"/>
    <property type="match status" value="1"/>
</dbReference>
<keyword evidence="6 8" id="KW-0863">Zinc-finger</keyword>
<dbReference type="InterPro" id="IPR014756">
    <property type="entry name" value="Ig_E-set"/>
</dbReference>
<evidence type="ECO:0000256" key="8">
    <source>
        <dbReference type="PROSITE-ProRule" id="PRU00024"/>
    </source>
</evidence>
<dbReference type="InterPro" id="IPR013083">
    <property type="entry name" value="Znf_RING/FYVE/PHD"/>
</dbReference>
<dbReference type="RefSeq" id="XP_019643212.1">
    <property type="nucleotide sequence ID" value="XM_019787653.1"/>
</dbReference>
<dbReference type="InterPro" id="IPR047153">
    <property type="entry name" value="TRIM45/56/19-like"/>
</dbReference>
<evidence type="ECO:0000256" key="1">
    <source>
        <dbReference type="ARBA" id="ARBA00000900"/>
    </source>
</evidence>
<evidence type="ECO:0000256" key="7">
    <source>
        <dbReference type="ARBA" id="ARBA00022833"/>
    </source>
</evidence>
<evidence type="ECO:0000256" key="6">
    <source>
        <dbReference type="ARBA" id="ARBA00022771"/>
    </source>
</evidence>
<feature type="repeat" description="NHL" evidence="10">
    <location>
        <begin position="649"/>
        <end position="692"/>
    </location>
</feature>
<dbReference type="FunFam" id="3.30.160.60:FF:002996">
    <property type="entry name" value="Uncharacterized protein"/>
    <property type="match status" value="1"/>
</dbReference>
<dbReference type="Gene3D" id="2.120.10.30">
    <property type="entry name" value="TolB, C-terminal domain"/>
    <property type="match status" value="1"/>
</dbReference>
<feature type="repeat" description="NHL" evidence="10">
    <location>
        <begin position="605"/>
        <end position="645"/>
    </location>
</feature>
<dbReference type="PROSITE" id="PS00518">
    <property type="entry name" value="ZF_RING_1"/>
    <property type="match status" value="1"/>
</dbReference>
<dbReference type="InterPro" id="IPR013783">
    <property type="entry name" value="Ig-like_fold"/>
</dbReference>
<comment type="catalytic activity">
    <reaction evidence="1">
        <text>S-ubiquitinyl-[E2 ubiquitin-conjugating enzyme]-L-cysteine + [acceptor protein]-L-lysine = [E2 ubiquitin-conjugating enzyme]-L-cysteine + N(6)-ubiquitinyl-[acceptor protein]-L-lysine.</text>
        <dbReference type="EC" id="2.3.2.27"/>
    </reaction>
</comment>
<protein>
    <recommendedName>
        <fullName evidence="3">RING-type E3 ubiquitin transferase</fullName>
        <ecNumber evidence="3">2.3.2.27</ecNumber>
    </recommendedName>
</protein>
<dbReference type="Pfam" id="PF08450">
    <property type="entry name" value="SGL"/>
    <property type="match status" value="1"/>
</dbReference>
<proteinExistence type="inferred from homology"/>
<dbReference type="SMART" id="SM00336">
    <property type="entry name" value="BBOX"/>
    <property type="match status" value="2"/>
</dbReference>
<dbReference type="InterPro" id="IPR017868">
    <property type="entry name" value="Filamin/ABP280_repeat-like"/>
</dbReference>
<dbReference type="InterPro" id="IPR001298">
    <property type="entry name" value="Filamin/ABP280_rpt"/>
</dbReference>
<evidence type="ECO:0000256" key="2">
    <source>
        <dbReference type="ARBA" id="ARBA00008518"/>
    </source>
</evidence>
<dbReference type="CDD" id="cd05819">
    <property type="entry name" value="NHL"/>
    <property type="match status" value="1"/>
</dbReference>
<dbReference type="AlphaFoldDB" id="A0A6P5AJ99"/>
<dbReference type="InterPro" id="IPR013658">
    <property type="entry name" value="SGL"/>
</dbReference>
<evidence type="ECO:0000256" key="4">
    <source>
        <dbReference type="ARBA" id="ARBA00022723"/>
    </source>
</evidence>
<dbReference type="SMART" id="SM00184">
    <property type="entry name" value="RING"/>
    <property type="match status" value="1"/>
</dbReference>
<dbReference type="Gene3D" id="2.60.40.10">
    <property type="entry name" value="Immunoglobulins"/>
    <property type="match status" value="1"/>
</dbReference>
<dbReference type="Proteomes" id="UP000515135">
    <property type="component" value="Unplaced"/>
</dbReference>
<dbReference type="InterPro" id="IPR018957">
    <property type="entry name" value="Znf_C3HC4_RING-type"/>
</dbReference>
<dbReference type="Pfam" id="PF00630">
    <property type="entry name" value="Filamin"/>
    <property type="match status" value="1"/>
</dbReference>
<dbReference type="EC" id="2.3.2.27" evidence="3"/>
<dbReference type="SUPFAM" id="SSF57845">
    <property type="entry name" value="B-box zinc-binding domain"/>
    <property type="match status" value="1"/>
</dbReference>
<dbReference type="InterPro" id="IPR001258">
    <property type="entry name" value="NHL_repeat"/>
</dbReference>
<dbReference type="SUPFAM" id="SSF101898">
    <property type="entry name" value="NHL repeat"/>
    <property type="match status" value="1"/>
</dbReference>
<dbReference type="GO" id="GO:0008270">
    <property type="term" value="F:zinc ion binding"/>
    <property type="evidence" value="ECO:0007669"/>
    <property type="project" value="UniProtKB-KW"/>
</dbReference>
<gene>
    <name evidence="14" type="primary">LOC109484406</name>
</gene>
<dbReference type="PROSITE" id="PS51125">
    <property type="entry name" value="NHL"/>
    <property type="match status" value="3"/>
</dbReference>
<dbReference type="CDD" id="cd19757">
    <property type="entry name" value="Bbox1"/>
    <property type="match status" value="1"/>
</dbReference>
<keyword evidence="7" id="KW-0862">Zinc</keyword>
<dbReference type="InterPro" id="IPR011042">
    <property type="entry name" value="6-blade_b-propeller_TolB-like"/>
</dbReference>
<dbReference type="GeneID" id="109484406"/>
<keyword evidence="5" id="KW-0677">Repeat</keyword>
<name>A0A6P5AJ99_BRABE</name>
<evidence type="ECO:0000313" key="14">
    <source>
        <dbReference type="RefSeq" id="XP_019643212.1"/>
    </source>
</evidence>
<dbReference type="SMART" id="SM00557">
    <property type="entry name" value="IG_FLMN"/>
    <property type="match status" value="1"/>
</dbReference>
<comment type="similarity">
    <text evidence="2">Belongs to the TRIM/RBCC family.</text>
</comment>
<feature type="domain" description="B box-type" evidence="12">
    <location>
        <begin position="91"/>
        <end position="139"/>
    </location>
</feature>
<evidence type="ECO:0000256" key="9">
    <source>
        <dbReference type="PROSITE-ProRule" id="PRU00087"/>
    </source>
</evidence>
<evidence type="ECO:0000256" key="5">
    <source>
        <dbReference type="ARBA" id="ARBA00022737"/>
    </source>
</evidence>
<dbReference type="Gene3D" id="4.10.830.40">
    <property type="match status" value="1"/>
</dbReference>
<dbReference type="SUPFAM" id="SSF57850">
    <property type="entry name" value="RING/U-box"/>
    <property type="match status" value="1"/>
</dbReference>
<dbReference type="KEGG" id="bbel:109484406"/>
<keyword evidence="13" id="KW-1185">Reference proteome</keyword>
<dbReference type="InterPro" id="IPR017907">
    <property type="entry name" value="Znf_RING_CS"/>
</dbReference>